<sequence length="630" mass="69154">MVTQVLCSTSMESFDEIGSRVWSLLLEYIRRNEFGSILPRNFVACNIRVVNKLATTVLRGPEFFTVHISEPCPTDYFQRHWGIPEAAMRIYILDTVRWLYIPEALQNLNMQERLRFVCLTAASGVVANLQVAFEVAGLTPNEAMLEAAAAAGKLESCKWLRAHGCPWGKALTAAGLSGHRDVYEYMLLLGCPCDDGALYAPVRGGHTDLMDWLGLLKPTSATGTVKLDKLMTAAAEGCELATFIELYRDWLGGFMGRLRATQFLGHSTKARILAAAAGSPTPDWRAKVEWLEALGLPKSPKAIAAAVLQPDGLERLLWLRERGYALEIDQCAFQAAGRDGNIALVRYLLSELALYQFTGAAAEAAARAGHLDFLKEMHKVSPLDGAVVRNVVLQAARSRHLDVVTWAVRCPGQGVYDVQNDVGLLPAAAESGSVELLEWVWERNSIRSGDITVAAARGGCKAALEWSAQRRLLDIADQTALYFSAAFNGDLCTLRWLQGHLRGEMPGDIVSHCAQGGCPIASIDWLVDNAGCRIDAWDAAGLTPEQPGVWNVLCRAASVASSGSSSVDSSVMRAQWEHELQLLLQELQHLPGELHHSPELEAELQWRLRQLPTQVQQLLRQQLEQISIPS</sequence>
<evidence type="ECO:0008006" key="3">
    <source>
        <dbReference type="Google" id="ProtNLM"/>
    </source>
</evidence>
<evidence type="ECO:0000313" key="1">
    <source>
        <dbReference type="EMBL" id="GLI65120.1"/>
    </source>
</evidence>
<protein>
    <recommendedName>
        <fullName evidence="3">Ankyrin repeat domain-containing protein</fullName>
    </recommendedName>
</protein>
<proteinExistence type="predicted"/>
<dbReference type="Proteomes" id="UP001165090">
    <property type="component" value="Unassembled WGS sequence"/>
</dbReference>
<reference evidence="1 2" key="1">
    <citation type="journal article" date="2023" name="IScience">
        <title>Expanded male sex-determining region conserved during the evolution of homothallism in the green alga Volvox.</title>
        <authorList>
            <person name="Yamamoto K."/>
            <person name="Matsuzaki R."/>
            <person name="Mahakham W."/>
            <person name="Heman W."/>
            <person name="Sekimoto H."/>
            <person name="Kawachi M."/>
            <person name="Minakuchi Y."/>
            <person name="Toyoda A."/>
            <person name="Nozaki H."/>
        </authorList>
    </citation>
    <scope>NUCLEOTIDE SEQUENCE [LARGE SCALE GENOMIC DNA]</scope>
    <source>
        <strain evidence="1 2">NIES-4468</strain>
    </source>
</reference>
<keyword evidence="2" id="KW-1185">Reference proteome</keyword>
<name>A0ABQ5S6C9_9CHLO</name>
<dbReference type="InterPro" id="IPR036770">
    <property type="entry name" value="Ankyrin_rpt-contain_sf"/>
</dbReference>
<evidence type="ECO:0000313" key="2">
    <source>
        <dbReference type="Proteomes" id="UP001165090"/>
    </source>
</evidence>
<dbReference type="EMBL" id="BSDZ01000022">
    <property type="protein sequence ID" value="GLI65120.1"/>
    <property type="molecule type" value="Genomic_DNA"/>
</dbReference>
<gene>
    <name evidence="1" type="ORF">VaNZ11_008572</name>
</gene>
<accession>A0ABQ5S6C9</accession>
<dbReference type="PANTHER" id="PTHR12393">
    <property type="entry name" value="SPHINGOMYELIN PHOSPHODIESTERASE RELATED"/>
    <property type="match status" value="1"/>
</dbReference>
<dbReference type="Gene3D" id="1.25.40.20">
    <property type="entry name" value="Ankyrin repeat-containing domain"/>
    <property type="match status" value="1"/>
</dbReference>
<organism evidence="1 2">
    <name type="scientific">Volvox africanus</name>
    <dbReference type="NCBI Taxonomy" id="51714"/>
    <lineage>
        <taxon>Eukaryota</taxon>
        <taxon>Viridiplantae</taxon>
        <taxon>Chlorophyta</taxon>
        <taxon>core chlorophytes</taxon>
        <taxon>Chlorophyceae</taxon>
        <taxon>CS clade</taxon>
        <taxon>Chlamydomonadales</taxon>
        <taxon>Volvocaceae</taxon>
        <taxon>Volvox</taxon>
    </lineage>
</organism>
<comment type="caution">
    <text evidence="1">The sequence shown here is derived from an EMBL/GenBank/DDBJ whole genome shotgun (WGS) entry which is preliminary data.</text>
</comment>
<dbReference type="SUPFAM" id="SSF48403">
    <property type="entry name" value="Ankyrin repeat"/>
    <property type="match status" value="1"/>
</dbReference>
<dbReference type="PANTHER" id="PTHR12393:SF6">
    <property type="entry name" value="SPHINGOMYELIN PHOSPHODIESTERASE 2"/>
    <property type="match status" value="1"/>
</dbReference>